<accession>A0AAV2LCW1</accession>
<protein>
    <submittedName>
        <fullName evidence="2">Uncharacterized protein</fullName>
    </submittedName>
</protein>
<evidence type="ECO:0000313" key="2">
    <source>
        <dbReference type="EMBL" id="CAL1597192.1"/>
    </source>
</evidence>
<dbReference type="AlphaFoldDB" id="A0AAV2LCW1"/>
<dbReference type="Proteomes" id="UP001497482">
    <property type="component" value="Chromosome 21"/>
</dbReference>
<feature type="compositionally biased region" description="Basic and acidic residues" evidence="1">
    <location>
        <begin position="83"/>
        <end position="100"/>
    </location>
</feature>
<keyword evidence="3" id="KW-1185">Reference proteome</keyword>
<dbReference type="EMBL" id="OZ035843">
    <property type="protein sequence ID" value="CAL1597192.1"/>
    <property type="molecule type" value="Genomic_DNA"/>
</dbReference>
<evidence type="ECO:0000313" key="3">
    <source>
        <dbReference type="Proteomes" id="UP001497482"/>
    </source>
</evidence>
<sequence length="119" mass="12920">MRRALMRWILQTTCSILLAPSHQKAAAYGRALHFESGGVEATGPCPDMRQVRGKRLVPMLPERENSPALEVGGPGVAGTWQRGTEHRPLHAEAPPTDERLFPGISPPQPFMSAEGLAQS</sequence>
<reference evidence="2 3" key="1">
    <citation type="submission" date="2024-04" db="EMBL/GenBank/DDBJ databases">
        <authorList>
            <person name="Waldvogel A.-M."/>
            <person name="Schoenle A."/>
        </authorList>
    </citation>
    <scope>NUCLEOTIDE SEQUENCE [LARGE SCALE GENOMIC DNA]</scope>
</reference>
<gene>
    <name evidence="2" type="ORF">KC01_LOCUS25737</name>
</gene>
<evidence type="ECO:0000256" key="1">
    <source>
        <dbReference type="SAM" id="MobiDB-lite"/>
    </source>
</evidence>
<feature type="region of interest" description="Disordered" evidence="1">
    <location>
        <begin position="61"/>
        <end position="119"/>
    </location>
</feature>
<name>A0AAV2LCW1_KNICA</name>
<organism evidence="2 3">
    <name type="scientific">Knipowitschia caucasica</name>
    <name type="common">Caucasian dwarf goby</name>
    <name type="synonym">Pomatoschistus caucasicus</name>
    <dbReference type="NCBI Taxonomy" id="637954"/>
    <lineage>
        <taxon>Eukaryota</taxon>
        <taxon>Metazoa</taxon>
        <taxon>Chordata</taxon>
        <taxon>Craniata</taxon>
        <taxon>Vertebrata</taxon>
        <taxon>Euteleostomi</taxon>
        <taxon>Actinopterygii</taxon>
        <taxon>Neopterygii</taxon>
        <taxon>Teleostei</taxon>
        <taxon>Neoteleostei</taxon>
        <taxon>Acanthomorphata</taxon>
        <taxon>Gobiaria</taxon>
        <taxon>Gobiiformes</taxon>
        <taxon>Gobioidei</taxon>
        <taxon>Gobiidae</taxon>
        <taxon>Gobiinae</taxon>
        <taxon>Knipowitschia</taxon>
    </lineage>
</organism>
<proteinExistence type="predicted"/>